<evidence type="ECO:0000313" key="6">
    <source>
        <dbReference type="EMBL" id="MBS2962563.1"/>
    </source>
</evidence>
<reference evidence="6" key="1">
    <citation type="submission" date="2021-04" db="EMBL/GenBank/DDBJ databases">
        <title>Genome based classification of Actinospica acidithermotolerans sp. nov., an actinobacterium isolated from an Indonesian hot spring.</title>
        <authorList>
            <person name="Kusuma A.B."/>
            <person name="Putra K.E."/>
            <person name="Nafisah S."/>
            <person name="Loh J."/>
            <person name="Nouioui I."/>
            <person name="Goodfellow M."/>
        </authorList>
    </citation>
    <scope>NUCLEOTIDE SEQUENCE</scope>
    <source>
        <strain evidence="6">DSM 45618</strain>
    </source>
</reference>
<feature type="transmembrane region" description="Helical" evidence="4">
    <location>
        <begin position="214"/>
        <end position="232"/>
    </location>
</feature>
<feature type="transmembrane region" description="Helical" evidence="4">
    <location>
        <begin position="614"/>
        <end position="632"/>
    </location>
</feature>
<dbReference type="Pfam" id="PF01066">
    <property type="entry name" value="CDP-OH_P_transf"/>
    <property type="match status" value="1"/>
</dbReference>
<gene>
    <name evidence="6" type="ORF">KGA66_05860</name>
</gene>
<feature type="transmembrane region" description="Helical" evidence="4">
    <location>
        <begin position="584"/>
        <end position="608"/>
    </location>
</feature>
<protein>
    <submittedName>
        <fullName evidence="6">CDP-alcohol phosphatidyltransferase family protein</fullName>
    </submittedName>
</protein>
<dbReference type="Proteomes" id="UP000677913">
    <property type="component" value="Unassembled WGS sequence"/>
</dbReference>
<keyword evidence="4" id="KW-1133">Transmembrane helix</keyword>
<comment type="caution">
    <text evidence="6">The sequence shown here is derived from an EMBL/GenBank/DDBJ whole genome shotgun (WGS) entry which is preliminary data.</text>
</comment>
<name>A0A8J7WHY8_9ACTN</name>
<feature type="compositionally biased region" description="Basic and acidic residues" evidence="3">
    <location>
        <begin position="325"/>
        <end position="419"/>
    </location>
</feature>
<dbReference type="RefSeq" id="WP_211465362.1">
    <property type="nucleotide sequence ID" value="NZ_JAGSXH010000013.1"/>
</dbReference>
<dbReference type="GO" id="GO:0008654">
    <property type="term" value="P:phospholipid biosynthetic process"/>
    <property type="evidence" value="ECO:0007669"/>
    <property type="project" value="InterPro"/>
</dbReference>
<dbReference type="PROSITE" id="PS00379">
    <property type="entry name" value="CDP_ALCOHOL_P_TRANSF"/>
    <property type="match status" value="1"/>
</dbReference>
<feature type="compositionally biased region" description="Polar residues" evidence="3">
    <location>
        <begin position="424"/>
        <end position="433"/>
    </location>
</feature>
<sequence length="651" mass="70065">MRIPTIAVLTGPQPVDGDGLLRADLAALGATVVDADGPAAAARAVASASTAGRVALVDRRLVAHRHALRLAIDDPRWAATHATGVLTVSGPARELLATRLRTLPDLTAHRVEGISPAAKLTAPRPLVPDALAEQLAEQLPIHEVALPAGLVATLVDAPLSARKDAYDRVARTDGEAIRLRRAVKTDDGLFTTVFVSSYSRFLARWCAQRGLSPNLITTLSLLVAVVGAIAAATGTRGGYVAAAVALYVSFVLDCTDGQLARYALNFSRVGSWLDATCDRVKEYAVYAGLAFGSARHGDDVWLLAALAMALQTVRHHVDFAFHEAKRSETAQHEAKRSETAQHEAKRSETAQHEAKRSETAQHEAKRSETAQHEAKRSETAQHEAKRSETAQHEAKRSETAQHEAKRSETAQHEAKRATLADDQSAGSLPDSPSKSLSYWARKVVILPIGERWALIALLTALSKPRTTFTVLLIWGLIAAAYTTAGRVRRSLAGPDVPRGPAATDALYAMSDILARPLAEARRLGSKLGWLVPPVYHAFEYAIAIALAAEIHGAMPVAFAYLGAVMYHHYDIVYRIRASVPVPRWLTIAGALGFEGRVVILVLASFIPAHPAHHGLTYAFVALAAYLWALFLTESVRFWLRPTTALLPADAG</sequence>
<dbReference type="GO" id="GO:0016780">
    <property type="term" value="F:phosphotransferase activity, for other substituted phosphate groups"/>
    <property type="evidence" value="ECO:0007669"/>
    <property type="project" value="InterPro"/>
</dbReference>
<dbReference type="Pfam" id="PF19365">
    <property type="entry name" value="DUF5941"/>
    <property type="match status" value="1"/>
</dbReference>
<keyword evidence="4" id="KW-0812">Transmembrane</keyword>
<dbReference type="GO" id="GO:0016020">
    <property type="term" value="C:membrane"/>
    <property type="evidence" value="ECO:0007669"/>
    <property type="project" value="InterPro"/>
</dbReference>
<evidence type="ECO:0000256" key="4">
    <source>
        <dbReference type="SAM" id="Phobius"/>
    </source>
</evidence>
<feature type="region of interest" description="Disordered" evidence="3">
    <location>
        <begin position="325"/>
        <end position="433"/>
    </location>
</feature>
<dbReference type="InterPro" id="IPR048254">
    <property type="entry name" value="CDP_ALCOHOL_P_TRANSF_CS"/>
</dbReference>
<dbReference type="AlphaFoldDB" id="A0A8J7WHY8"/>
<evidence type="ECO:0000313" key="7">
    <source>
        <dbReference type="Proteomes" id="UP000677913"/>
    </source>
</evidence>
<feature type="transmembrane region" description="Helical" evidence="4">
    <location>
        <begin position="238"/>
        <end position="255"/>
    </location>
</feature>
<dbReference type="InterPro" id="IPR043130">
    <property type="entry name" value="CDP-OH_PTrfase_TM_dom"/>
</dbReference>
<feature type="domain" description="DUF5941" evidence="5">
    <location>
        <begin position="505"/>
        <end position="642"/>
    </location>
</feature>
<organism evidence="6 7">
    <name type="scientific">Actinocrinis puniceicyclus</name>
    <dbReference type="NCBI Taxonomy" id="977794"/>
    <lineage>
        <taxon>Bacteria</taxon>
        <taxon>Bacillati</taxon>
        <taxon>Actinomycetota</taxon>
        <taxon>Actinomycetes</taxon>
        <taxon>Catenulisporales</taxon>
        <taxon>Actinospicaceae</taxon>
        <taxon>Actinocrinis</taxon>
    </lineage>
</organism>
<dbReference type="Gene3D" id="1.20.120.1760">
    <property type="match status" value="1"/>
</dbReference>
<keyword evidence="7" id="KW-1185">Reference proteome</keyword>
<comment type="similarity">
    <text evidence="2">Belongs to the CDP-alcohol phosphatidyltransferase class-I family.</text>
</comment>
<evidence type="ECO:0000259" key="5">
    <source>
        <dbReference type="Pfam" id="PF19365"/>
    </source>
</evidence>
<proteinExistence type="inferred from homology"/>
<evidence type="ECO:0000256" key="3">
    <source>
        <dbReference type="SAM" id="MobiDB-lite"/>
    </source>
</evidence>
<keyword evidence="4" id="KW-0472">Membrane</keyword>
<evidence type="ECO:0000256" key="1">
    <source>
        <dbReference type="ARBA" id="ARBA00022679"/>
    </source>
</evidence>
<dbReference type="InterPro" id="IPR045985">
    <property type="entry name" value="DUF5941"/>
</dbReference>
<feature type="transmembrane region" description="Helical" evidence="4">
    <location>
        <begin position="466"/>
        <end position="484"/>
    </location>
</feature>
<evidence type="ECO:0000256" key="2">
    <source>
        <dbReference type="RuleBase" id="RU003750"/>
    </source>
</evidence>
<dbReference type="InterPro" id="IPR000462">
    <property type="entry name" value="CDP-OH_P_trans"/>
</dbReference>
<dbReference type="EMBL" id="JAGSXH010000013">
    <property type="protein sequence ID" value="MBS2962563.1"/>
    <property type="molecule type" value="Genomic_DNA"/>
</dbReference>
<feature type="transmembrane region" description="Helical" evidence="4">
    <location>
        <begin position="540"/>
        <end position="563"/>
    </location>
</feature>
<accession>A0A8J7WHY8</accession>
<keyword evidence="1 2" id="KW-0808">Transferase</keyword>